<feature type="transmembrane region" description="Helical" evidence="7">
    <location>
        <begin position="104"/>
        <end position="126"/>
    </location>
</feature>
<feature type="transmembrane region" description="Helical" evidence="7">
    <location>
        <begin position="71"/>
        <end position="92"/>
    </location>
</feature>
<dbReference type="Gene3D" id="1.10.3720.10">
    <property type="entry name" value="MetI-like"/>
    <property type="match status" value="1"/>
</dbReference>
<keyword evidence="9" id="KW-0067">ATP-binding</keyword>
<feature type="transmembrane region" description="Helical" evidence="7">
    <location>
        <begin position="240"/>
        <end position="258"/>
    </location>
</feature>
<evidence type="ECO:0000259" key="8">
    <source>
        <dbReference type="PROSITE" id="PS50928"/>
    </source>
</evidence>
<dbReference type="CDD" id="cd06261">
    <property type="entry name" value="TM_PBP2"/>
    <property type="match status" value="1"/>
</dbReference>
<evidence type="ECO:0000256" key="3">
    <source>
        <dbReference type="ARBA" id="ARBA00022475"/>
    </source>
</evidence>
<dbReference type="STRING" id="31958.SD37_20775"/>
<dbReference type="PANTHER" id="PTHR43744:SF12">
    <property type="entry name" value="ABC TRANSPORTER PERMEASE PROTEIN MG189-RELATED"/>
    <property type="match status" value="1"/>
</dbReference>
<feature type="domain" description="ABC transmembrane type-1" evidence="8">
    <location>
        <begin position="67"/>
        <end position="258"/>
    </location>
</feature>
<keyword evidence="6 7" id="KW-0472">Membrane</keyword>
<feature type="transmembrane region" description="Helical" evidence="7">
    <location>
        <begin position="138"/>
        <end position="158"/>
    </location>
</feature>
<feature type="transmembrane region" description="Helical" evidence="7">
    <location>
        <begin position="179"/>
        <end position="207"/>
    </location>
</feature>
<keyword evidence="10" id="KW-1185">Reference proteome</keyword>
<organism evidence="9 10">
    <name type="scientific">Amycolatopsis orientalis</name>
    <name type="common">Nocardia orientalis</name>
    <dbReference type="NCBI Taxonomy" id="31958"/>
    <lineage>
        <taxon>Bacteria</taxon>
        <taxon>Bacillati</taxon>
        <taxon>Actinomycetota</taxon>
        <taxon>Actinomycetes</taxon>
        <taxon>Pseudonocardiales</taxon>
        <taxon>Pseudonocardiaceae</taxon>
        <taxon>Amycolatopsis</taxon>
    </lineage>
</organism>
<dbReference type="InterPro" id="IPR000515">
    <property type="entry name" value="MetI-like"/>
</dbReference>
<dbReference type="PROSITE" id="PS50928">
    <property type="entry name" value="ABC_TM1"/>
    <property type="match status" value="1"/>
</dbReference>
<dbReference type="Proteomes" id="UP000093695">
    <property type="component" value="Chromosome"/>
</dbReference>
<keyword evidence="5 7" id="KW-1133">Transmembrane helix</keyword>
<dbReference type="EMBL" id="CP016174">
    <property type="protein sequence ID" value="ANN17842.1"/>
    <property type="molecule type" value="Genomic_DNA"/>
</dbReference>
<name>A0A193C045_AMYOR</name>
<keyword evidence="4 7" id="KW-0812">Transmembrane</keyword>
<reference evidence="9 10" key="1">
    <citation type="journal article" date="2015" name="Genome Announc.">
        <title>Draft Genome Sequence of Norvancomycin-Producing Strain Amycolatopsis orientalis CPCC200066.</title>
        <authorList>
            <person name="Lei X."/>
            <person name="Yuan F."/>
            <person name="Shi Y."/>
            <person name="Li X."/>
            <person name="Wang L."/>
            <person name="Hong B."/>
        </authorList>
    </citation>
    <scope>NUCLEOTIDE SEQUENCE [LARGE SCALE GENOMIC DNA]</scope>
    <source>
        <strain evidence="9 10">B-37</strain>
    </source>
</reference>
<dbReference type="GO" id="GO:0005524">
    <property type="term" value="F:ATP binding"/>
    <property type="evidence" value="ECO:0007669"/>
    <property type="project" value="UniProtKB-KW"/>
</dbReference>
<evidence type="ECO:0000256" key="5">
    <source>
        <dbReference type="ARBA" id="ARBA00022989"/>
    </source>
</evidence>
<dbReference type="PANTHER" id="PTHR43744">
    <property type="entry name" value="ABC TRANSPORTER PERMEASE PROTEIN MG189-RELATED-RELATED"/>
    <property type="match status" value="1"/>
</dbReference>
<dbReference type="InterPro" id="IPR035906">
    <property type="entry name" value="MetI-like_sf"/>
</dbReference>
<dbReference type="eggNOG" id="COG0395">
    <property type="taxonomic scope" value="Bacteria"/>
</dbReference>
<keyword evidence="2 7" id="KW-0813">Transport</keyword>
<comment type="similarity">
    <text evidence="7">Belongs to the binding-protein-dependent transport system permease family.</text>
</comment>
<keyword evidence="3" id="KW-1003">Cell membrane</keyword>
<evidence type="ECO:0000256" key="6">
    <source>
        <dbReference type="ARBA" id="ARBA00023136"/>
    </source>
</evidence>
<dbReference type="RefSeq" id="WP_044856556.1">
    <property type="nucleotide sequence ID" value="NZ_CP016174.1"/>
</dbReference>
<dbReference type="Pfam" id="PF00528">
    <property type="entry name" value="BPD_transp_1"/>
    <property type="match status" value="1"/>
</dbReference>
<proteinExistence type="inferred from homology"/>
<evidence type="ECO:0000256" key="2">
    <source>
        <dbReference type="ARBA" id="ARBA00022448"/>
    </source>
</evidence>
<sequence>MRRAGTPIGYVAAIAVLGITVVPLLFVVLGGFRTTAQINASPAGLPGPWVWDNYASLLGSSAFWTFLGNSALIAVIATLLTVALGSMAAYALSRYDFKGREGFYTLFTLGLLFPLGVATLPLYLWLRQLGMLESFWGVAIPEAAFSLPVTIVILRPFMRAIPGEIEDAAVLDGTSRLGFFWRILLPLSVPALTTVAVLAFVTSWNFYLLPLLVFNDPANFTLPLGVATFQSQYSQDTARVLAFTALSMIPALAFFVLAERRIVGGLTGAVKG</sequence>
<dbReference type="GO" id="GO:0005886">
    <property type="term" value="C:plasma membrane"/>
    <property type="evidence" value="ECO:0007669"/>
    <property type="project" value="UniProtKB-SubCell"/>
</dbReference>
<dbReference type="KEGG" id="aori:SD37_20775"/>
<evidence type="ECO:0000313" key="9">
    <source>
        <dbReference type="EMBL" id="ANN17842.1"/>
    </source>
</evidence>
<dbReference type="AlphaFoldDB" id="A0A193C045"/>
<dbReference type="SUPFAM" id="SSF161098">
    <property type="entry name" value="MetI-like"/>
    <property type="match status" value="1"/>
</dbReference>
<protein>
    <submittedName>
        <fullName evidence="9">Thiamine ABC transporter ATP-binding protein</fullName>
    </submittedName>
</protein>
<evidence type="ECO:0000256" key="7">
    <source>
        <dbReference type="RuleBase" id="RU363032"/>
    </source>
</evidence>
<comment type="subcellular location">
    <subcellularLocation>
        <location evidence="1 7">Cell membrane</location>
        <topology evidence="1 7">Multi-pass membrane protein</topology>
    </subcellularLocation>
</comment>
<evidence type="ECO:0000256" key="1">
    <source>
        <dbReference type="ARBA" id="ARBA00004651"/>
    </source>
</evidence>
<evidence type="ECO:0000313" key="10">
    <source>
        <dbReference type="Proteomes" id="UP000093695"/>
    </source>
</evidence>
<gene>
    <name evidence="9" type="ORF">SD37_20775</name>
</gene>
<keyword evidence="9" id="KW-0547">Nucleotide-binding</keyword>
<feature type="transmembrane region" description="Helical" evidence="7">
    <location>
        <begin position="7"/>
        <end position="32"/>
    </location>
</feature>
<evidence type="ECO:0000256" key="4">
    <source>
        <dbReference type="ARBA" id="ARBA00022692"/>
    </source>
</evidence>
<dbReference type="GO" id="GO:0055085">
    <property type="term" value="P:transmembrane transport"/>
    <property type="evidence" value="ECO:0007669"/>
    <property type="project" value="InterPro"/>
</dbReference>
<accession>A0A193C045</accession>